<proteinExistence type="predicted"/>
<dbReference type="EMBL" id="AODM01000012">
    <property type="protein sequence ID" value="EUJ61534.1"/>
    <property type="molecule type" value="Genomic_DNA"/>
</dbReference>
<comment type="caution">
    <text evidence="6">The sequence shown here is derived from an EMBL/GenBank/DDBJ whole genome shotgun (WGS) entry which is preliminary data.</text>
</comment>
<dbReference type="AlphaFoldDB" id="W7DPB2"/>
<dbReference type="Pfam" id="PF00027">
    <property type="entry name" value="cNMP_binding"/>
    <property type="match status" value="1"/>
</dbReference>
<feature type="domain" description="Cyclic nucleotide-binding" evidence="5">
    <location>
        <begin position="10"/>
        <end position="93"/>
    </location>
</feature>
<keyword evidence="3" id="KW-0010">Activator</keyword>
<dbReference type="GO" id="GO:0003677">
    <property type="term" value="F:DNA binding"/>
    <property type="evidence" value="ECO:0007669"/>
    <property type="project" value="UniProtKB-KW"/>
</dbReference>
<keyword evidence="2 6" id="KW-0238">DNA-binding</keyword>
<dbReference type="Gene3D" id="2.60.120.10">
    <property type="entry name" value="Jelly Rolls"/>
    <property type="match status" value="1"/>
</dbReference>
<dbReference type="SMART" id="SM00100">
    <property type="entry name" value="cNMP"/>
    <property type="match status" value="1"/>
</dbReference>
<evidence type="ECO:0000259" key="5">
    <source>
        <dbReference type="PROSITE" id="PS50042"/>
    </source>
</evidence>
<reference evidence="6 7" key="1">
    <citation type="submission" date="2012-12" db="EMBL/GenBank/DDBJ databases">
        <title>Novel taxa of Listeriaceae from agricultural environments in the United States.</title>
        <authorList>
            <person name="den Bakker H.C."/>
            <person name="Allred A."/>
            <person name="Warchocki S."/>
            <person name="Wright E.M."/>
            <person name="Burrell A."/>
            <person name="Nightingale K.K."/>
            <person name="Kephart D."/>
            <person name="Wiedmann M."/>
        </authorList>
    </citation>
    <scope>NUCLEOTIDE SEQUENCE [LARGE SCALE GENOMIC DNA]</scope>
    <source>
        <strain evidence="6 7">FSL S10-1203</strain>
    </source>
</reference>
<evidence type="ECO:0000313" key="6">
    <source>
        <dbReference type="EMBL" id="EUJ61534.1"/>
    </source>
</evidence>
<evidence type="ECO:0000313" key="7">
    <source>
        <dbReference type="Proteomes" id="UP000019241"/>
    </source>
</evidence>
<dbReference type="RefSeq" id="WP_036062439.1">
    <property type="nucleotide sequence ID" value="NZ_AODM01000012.1"/>
</dbReference>
<evidence type="ECO:0000256" key="2">
    <source>
        <dbReference type="ARBA" id="ARBA00023125"/>
    </source>
</evidence>
<dbReference type="PATRIC" id="fig|1265822.4.peg.756"/>
<dbReference type="InterPro" id="IPR000595">
    <property type="entry name" value="cNMP-bd_dom"/>
</dbReference>
<evidence type="ECO:0000256" key="4">
    <source>
        <dbReference type="ARBA" id="ARBA00023163"/>
    </source>
</evidence>
<dbReference type="CDD" id="cd00038">
    <property type="entry name" value="CAP_ED"/>
    <property type="match status" value="1"/>
</dbReference>
<organism evidence="6 7">
    <name type="scientific">Listeria fleischmannii FSL S10-1203</name>
    <dbReference type="NCBI Taxonomy" id="1265822"/>
    <lineage>
        <taxon>Bacteria</taxon>
        <taxon>Bacillati</taxon>
        <taxon>Bacillota</taxon>
        <taxon>Bacilli</taxon>
        <taxon>Bacillales</taxon>
        <taxon>Listeriaceae</taxon>
        <taxon>Listeria</taxon>
    </lineage>
</organism>
<dbReference type="Proteomes" id="UP000019241">
    <property type="component" value="Unassembled WGS sequence"/>
</dbReference>
<evidence type="ECO:0000256" key="3">
    <source>
        <dbReference type="ARBA" id="ARBA00023159"/>
    </source>
</evidence>
<protein>
    <submittedName>
        <fullName evidence="6">DNA-binding transcriptional activator YeiL</fullName>
    </submittedName>
</protein>
<dbReference type="Pfam" id="PF13545">
    <property type="entry name" value="HTH_Crp_2"/>
    <property type="match status" value="1"/>
</dbReference>
<dbReference type="InterPro" id="IPR014710">
    <property type="entry name" value="RmlC-like_jellyroll"/>
</dbReference>
<name>W7DPB2_9LIST</name>
<sequence>MKKITNHTQISKALDISPFQNLLETKKLDLYSVQKGEFIVHHLVPLENLYFLLSGKAKIKMTHENGKVSLIDFISAPSYIGELTLLGVEDSPKDVIAHTNGVLLAVPLKENQTRLLENASFMHDLAVFLGKKALHRTETLTESLNLPFSTRLARFILMTEEEGFYFEKHTEVAEYLHVSYRHLLFVLHEFTKEGLLEKASRGYKIKNYTALLKKIKCIVSAN</sequence>
<dbReference type="GO" id="GO:0006355">
    <property type="term" value="P:regulation of DNA-templated transcription"/>
    <property type="evidence" value="ECO:0007669"/>
    <property type="project" value="InterPro"/>
</dbReference>
<evidence type="ECO:0000256" key="1">
    <source>
        <dbReference type="ARBA" id="ARBA00023015"/>
    </source>
</evidence>
<dbReference type="PROSITE" id="PS50042">
    <property type="entry name" value="CNMP_BINDING_3"/>
    <property type="match status" value="1"/>
</dbReference>
<dbReference type="SUPFAM" id="SSF51206">
    <property type="entry name" value="cAMP-binding domain-like"/>
    <property type="match status" value="1"/>
</dbReference>
<dbReference type="InterPro" id="IPR036390">
    <property type="entry name" value="WH_DNA-bd_sf"/>
</dbReference>
<dbReference type="NCBIfam" id="NF007707">
    <property type="entry name" value="PRK10402.1"/>
    <property type="match status" value="1"/>
</dbReference>
<gene>
    <name evidence="6" type="ORF">MCOL2_03686</name>
</gene>
<dbReference type="InterPro" id="IPR012318">
    <property type="entry name" value="HTH_CRP"/>
</dbReference>
<dbReference type="SUPFAM" id="SSF46785">
    <property type="entry name" value="Winged helix' DNA-binding domain"/>
    <property type="match status" value="1"/>
</dbReference>
<accession>W7DPB2</accession>
<keyword evidence="1" id="KW-0805">Transcription regulation</keyword>
<dbReference type="InterPro" id="IPR018490">
    <property type="entry name" value="cNMP-bd_dom_sf"/>
</dbReference>
<keyword evidence="4" id="KW-0804">Transcription</keyword>